<dbReference type="EMBL" id="JAWJZY010000002">
    <property type="protein sequence ID" value="MEE8658798.1"/>
    <property type="molecule type" value="Genomic_DNA"/>
</dbReference>
<evidence type="ECO:0000313" key="3">
    <source>
        <dbReference type="Proteomes" id="UP001312908"/>
    </source>
</evidence>
<dbReference type="InterPro" id="IPR051450">
    <property type="entry name" value="Gfo/Idh/MocA_Oxidoreductases"/>
</dbReference>
<feature type="domain" description="Gfo/Idh/MocA-like oxidoreductase N-terminal" evidence="1">
    <location>
        <begin position="3"/>
        <end position="115"/>
    </location>
</feature>
<reference evidence="2 3" key="1">
    <citation type="submission" date="2023-10" db="EMBL/GenBank/DDBJ databases">
        <title>Sorlinia euscelidii gen. nov., sp. nov., an acetic acid bacteria isolated from the gut of Euscelidius variegatus emitter.</title>
        <authorList>
            <person name="Michoud G."/>
            <person name="Marasco R."/>
            <person name="Seferji K."/>
            <person name="Gonella E."/>
            <person name="Garuglieri E."/>
            <person name="Alma A."/>
            <person name="Mapelli F."/>
            <person name="Borin S."/>
            <person name="Daffonchio D."/>
            <person name="Crotti E."/>
        </authorList>
    </citation>
    <scope>NUCLEOTIDE SEQUENCE [LARGE SCALE GENOMIC DNA]</scope>
    <source>
        <strain evidence="2 3">EV16P</strain>
    </source>
</reference>
<dbReference type="InterPro" id="IPR000683">
    <property type="entry name" value="Gfo/Idh/MocA-like_OxRdtase_N"/>
</dbReference>
<gene>
    <name evidence="2" type="ORF">DOFOFD_07215</name>
</gene>
<name>A0ABU7U3I6_9PROT</name>
<dbReference type="SUPFAM" id="SSF51735">
    <property type="entry name" value="NAD(P)-binding Rossmann-fold domains"/>
    <property type="match status" value="1"/>
</dbReference>
<proteinExistence type="predicted"/>
<accession>A0ABU7U3I6</accession>
<dbReference type="PANTHER" id="PTHR43377:SF1">
    <property type="entry name" value="BILIVERDIN REDUCTASE A"/>
    <property type="match status" value="1"/>
</dbReference>
<dbReference type="RefSeq" id="WP_394819670.1">
    <property type="nucleotide sequence ID" value="NZ_JAWJZY010000002.1"/>
</dbReference>
<sequence length="324" mass="35242">MLHIVLIGYGQIAKSQHIPVLRQSRAFKLMGVIDPQMDDADGLPCFPDLPAFFKAGGRCDCVVICTPPTSRHALAEAAMEKHLHVLLEKPPVSSLSALFTLKQMAVQRGVTLFTGWHSRYAPCLPAIAARLKNRHIREIEICWQEDHRKWHPGAQWLWKAGGFGAFDAGVNALSLLHAVMKVPLVYQQGDMAFANGAETPIRAALHLSAGAEKIPVRAWFDIGAEPDDENWTITWRLADGTTIKALEGGASWSADGAVSPLNKADPHAEYRALYADFARCIAQATSSVVAVPYLIATDCLAQGRRHAGNMAVPDWVIPSRGGGT</sequence>
<dbReference type="Pfam" id="PF01408">
    <property type="entry name" value="GFO_IDH_MocA"/>
    <property type="match status" value="1"/>
</dbReference>
<dbReference type="PANTHER" id="PTHR43377">
    <property type="entry name" value="BILIVERDIN REDUCTASE A"/>
    <property type="match status" value="1"/>
</dbReference>
<dbReference type="Gene3D" id="3.30.360.10">
    <property type="entry name" value="Dihydrodipicolinate Reductase, domain 2"/>
    <property type="match status" value="1"/>
</dbReference>
<evidence type="ECO:0000259" key="1">
    <source>
        <dbReference type="Pfam" id="PF01408"/>
    </source>
</evidence>
<dbReference type="Gene3D" id="3.40.50.720">
    <property type="entry name" value="NAD(P)-binding Rossmann-like Domain"/>
    <property type="match status" value="1"/>
</dbReference>
<comment type="caution">
    <text evidence="2">The sequence shown here is derived from an EMBL/GenBank/DDBJ whole genome shotgun (WGS) entry which is preliminary data.</text>
</comment>
<evidence type="ECO:0000313" key="2">
    <source>
        <dbReference type="EMBL" id="MEE8658798.1"/>
    </source>
</evidence>
<keyword evidence="3" id="KW-1185">Reference proteome</keyword>
<dbReference type="InterPro" id="IPR036291">
    <property type="entry name" value="NAD(P)-bd_dom_sf"/>
</dbReference>
<protein>
    <recommendedName>
        <fullName evidence="1">Gfo/Idh/MocA-like oxidoreductase N-terminal domain-containing protein</fullName>
    </recommendedName>
</protein>
<organism evidence="2 3">
    <name type="scientific">Sorlinia euscelidii</name>
    <dbReference type="NCBI Taxonomy" id="3081148"/>
    <lineage>
        <taxon>Bacteria</taxon>
        <taxon>Pseudomonadati</taxon>
        <taxon>Pseudomonadota</taxon>
        <taxon>Alphaproteobacteria</taxon>
        <taxon>Acetobacterales</taxon>
        <taxon>Acetobacteraceae</taxon>
        <taxon>Sorlinia</taxon>
    </lineage>
</organism>
<dbReference type="Proteomes" id="UP001312908">
    <property type="component" value="Unassembled WGS sequence"/>
</dbReference>